<organism evidence="5 6">
    <name type="scientific">Scytalidium lignicola</name>
    <name type="common">Hyphomycete</name>
    <dbReference type="NCBI Taxonomy" id="5539"/>
    <lineage>
        <taxon>Eukaryota</taxon>
        <taxon>Fungi</taxon>
        <taxon>Dikarya</taxon>
        <taxon>Ascomycota</taxon>
        <taxon>Pezizomycotina</taxon>
        <taxon>Leotiomycetes</taxon>
        <taxon>Leotiomycetes incertae sedis</taxon>
        <taxon>Scytalidium</taxon>
    </lineage>
</organism>
<dbReference type="PANTHER" id="PTHR11820:SF7">
    <property type="entry name" value="ACYLPYRUVASE FAHD1, MITOCHONDRIAL"/>
    <property type="match status" value="1"/>
</dbReference>
<dbReference type="Proteomes" id="UP000258309">
    <property type="component" value="Unassembled WGS sequence"/>
</dbReference>
<evidence type="ECO:0000259" key="3">
    <source>
        <dbReference type="Pfam" id="PF00561"/>
    </source>
</evidence>
<protein>
    <recommendedName>
        <fullName evidence="7">Fumarylacetoacetase-like C-terminal domain-containing protein</fullName>
    </recommendedName>
</protein>
<dbReference type="PRINTS" id="PR00111">
    <property type="entry name" value="ABHYDROLASE"/>
</dbReference>
<evidence type="ECO:0000313" key="5">
    <source>
        <dbReference type="EMBL" id="RFU28786.1"/>
    </source>
</evidence>
<feature type="domain" description="AB hydrolase-1" evidence="3">
    <location>
        <begin position="355"/>
        <end position="584"/>
    </location>
</feature>
<dbReference type="EMBL" id="NCSJ02000150">
    <property type="protein sequence ID" value="RFU28786.1"/>
    <property type="molecule type" value="Genomic_DNA"/>
</dbReference>
<evidence type="ECO:0008006" key="7">
    <source>
        <dbReference type="Google" id="ProtNLM"/>
    </source>
</evidence>
<dbReference type="GO" id="GO:0050163">
    <property type="term" value="F:oxaloacetate tautomerase activity"/>
    <property type="evidence" value="ECO:0007669"/>
    <property type="project" value="UniProtKB-ARBA"/>
</dbReference>
<dbReference type="Pfam" id="PF00561">
    <property type="entry name" value="Abhydrolase_1"/>
    <property type="match status" value="1"/>
</dbReference>
<dbReference type="GO" id="GO:0006107">
    <property type="term" value="P:oxaloacetate metabolic process"/>
    <property type="evidence" value="ECO:0007669"/>
    <property type="project" value="UniProtKB-ARBA"/>
</dbReference>
<name>A0A3E2H5V2_SCYLI</name>
<dbReference type="STRING" id="5539.A0A3E2H5V2"/>
<dbReference type="AlphaFoldDB" id="A0A3E2H5V2"/>
<feature type="non-terminal residue" evidence="5">
    <location>
        <position position="1"/>
    </location>
</feature>
<feature type="domain" description="Fumarylacetoacetase-like C-terminal" evidence="4">
    <location>
        <begin position="91"/>
        <end position="302"/>
    </location>
</feature>
<dbReference type="GO" id="GO:0046872">
    <property type="term" value="F:metal ion binding"/>
    <property type="evidence" value="ECO:0007669"/>
    <property type="project" value="UniProtKB-KW"/>
</dbReference>
<feature type="non-terminal residue" evidence="5">
    <location>
        <position position="596"/>
    </location>
</feature>
<keyword evidence="6" id="KW-1185">Reference proteome</keyword>
<dbReference type="InterPro" id="IPR029058">
    <property type="entry name" value="AB_hydrolase_fold"/>
</dbReference>
<dbReference type="Gene3D" id="3.40.50.1820">
    <property type="entry name" value="alpha/beta hydrolase"/>
    <property type="match status" value="1"/>
</dbReference>
<dbReference type="SUPFAM" id="SSF56529">
    <property type="entry name" value="FAH"/>
    <property type="match status" value="1"/>
</dbReference>
<dbReference type="FunFam" id="3.90.850.10:FF:000002">
    <property type="entry name" value="2-hydroxyhepta-2,4-diene-1,7-dioate isomerase"/>
    <property type="match status" value="1"/>
</dbReference>
<accession>A0A3E2H5V2</accession>
<keyword evidence="2" id="KW-0479">Metal-binding</keyword>
<dbReference type="PANTHER" id="PTHR11820">
    <property type="entry name" value="ACYLPYRUVASE"/>
    <property type="match status" value="1"/>
</dbReference>
<evidence type="ECO:0000259" key="4">
    <source>
        <dbReference type="Pfam" id="PF01557"/>
    </source>
</evidence>
<dbReference type="Gene3D" id="3.90.850.10">
    <property type="entry name" value="Fumarylacetoacetase-like, C-terminal domain"/>
    <property type="match status" value="1"/>
</dbReference>
<dbReference type="InterPro" id="IPR011234">
    <property type="entry name" value="Fumarylacetoacetase-like_C"/>
</dbReference>
<dbReference type="SUPFAM" id="SSF53474">
    <property type="entry name" value="alpha/beta-Hydrolases"/>
    <property type="match status" value="1"/>
</dbReference>
<dbReference type="OMA" id="DHKQFFL"/>
<dbReference type="InterPro" id="IPR036663">
    <property type="entry name" value="Fumarylacetoacetase_C_sf"/>
</dbReference>
<comment type="caution">
    <text evidence="5">The sequence shown here is derived from an EMBL/GenBank/DDBJ whole genome shotgun (WGS) entry which is preliminary data.</text>
</comment>
<dbReference type="InterPro" id="IPR000073">
    <property type="entry name" value="AB_hydrolase_1"/>
</dbReference>
<gene>
    <name evidence="5" type="ORF">B7463_g7540</name>
</gene>
<sequence>MMATELNGSLREKIAYTNYCAFISPDTKEQKIGHLDLITRQITPLAFASGTQLSNLYQVIEASEVNIIPSGTASWDLADVKLLPPISGRDILAVGKNYVEHAKEFNSSGFDSSDKNDQPTYPVIFTKRATSIIAHGDPVLLHPEFTDTVDYEGEIGVIISKPGFRIPESEAMDYVWGYTIINDLTARERQRDHKQFFIGKSPDTFCPIGPIAVPKEHLSENLRIQTFVNNEKRQDATLDQLIFSIPQLIHTLSLGQTLQAGDTLATGTPVGVGFGFRPMRFLKAGDEVKVTVTSLGELVNSIAAPDSPNLTLARVQSQSQSHIPIANVKTRGKRGLVNMGGKELFYQVQGKQDGPAIIFIHGLGGSSTYFNPLLDTLRSTHALHLFDLEGHGLSPTSALSTLTIASFASDVEQIFKISNLQSATLIAHSLGCLVAMRFAIEHPQLVSQLLLMGPPPSPLPQAGSDGAYGRAAIVRSKGMLSVVDAVINGGTSPRTKKENALAIAAIRLSLLSQDPESYAKACTALARSVSSTLNVSQLKCKTLILTGSHDLVSPPQICQHYVDQIKSSELIVLQDVGHWHLFEDSKQTSEAVYNFI</sequence>
<dbReference type="GO" id="GO:0018773">
    <property type="term" value="F:acetylpyruvate hydrolase activity"/>
    <property type="evidence" value="ECO:0007669"/>
    <property type="project" value="TreeGrafter"/>
</dbReference>
<proteinExistence type="inferred from homology"/>
<comment type="similarity">
    <text evidence="1">Belongs to the FAH family.</text>
</comment>
<dbReference type="Pfam" id="PF01557">
    <property type="entry name" value="FAA_hydrolase"/>
    <property type="match status" value="1"/>
</dbReference>
<reference evidence="5 6" key="1">
    <citation type="submission" date="2018-05" db="EMBL/GenBank/DDBJ databases">
        <title>Draft genome sequence of Scytalidium lignicola DSM 105466, a ubiquitous saprotrophic fungus.</title>
        <authorList>
            <person name="Buettner E."/>
            <person name="Gebauer A.M."/>
            <person name="Hofrichter M."/>
            <person name="Liers C."/>
            <person name="Kellner H."/>
        </authorList>
    </citation>
    <scope>NUCLEOTIDE SEQUENCE [LARGE SCALE GENOMIC DNA]</scope>
    <source>
        <strain evidence="5 6">DSM 105466</strain>
    </source>
</reference>
<evidence type="ECO:0000256" key="2">
    <source>
        <dbReference type="ARBA" id="ARBA00022723"/>
    </source>
</evidence>
<dbReference type="OrthoDB" id="194468at2759"/>
<evidence type="ECO:0000256" key="1">
    <source>
        <dbReference type="ARBA" id="ARBA00010211"/>
    </source>
</evidence>
<evidence type="ECO:0000313" key="6">
    <source>
        <dbReference type="Proteomes" id="UP000258309"/>
    </source>
</evidence>